<protein>
    <submittedName>
        <fullName evidence="2">Dihydrofolate reductase family protein</fullName>
    </submittedName>
</protein>
<gene>
    <name evidence="2" type="ORF">L1F29_29375</name>
</gene>
<evidence type="ECO:0000313" key="2">
    <source>
        <dbReference type="EMBL" id="UVI29484.1"/>
    </source>
</evidence>
<reference evidence="2" key="1">
    <citation type="submission" date="2022-01" db="EMBL/GenBank/DDBJ databases">
        <title>Paenibacillus spongiae sp. nov., isolated from marine sponge.</title>
        <authorList>
            <person name="Li Z."/>
            <person name="Zhang M."/>
        </authorList>
    </citation>
    <scope>NUCLEOTIDE SEQUENCE</scope>
    <source>
        <strain evidence="2">PHS-Z3</strain>
    </source>
</reference>
<dbReference type="Pfam" id="PF01872">
    <property type="entry name" value="RibD_C"/>
    <property type="match status" value="1"/>
</dbReference>
<dbReference type="InterPro" id="IPR050765">
    <property type="entry name" value="Riboflavin_Biosynth_HTPR"/>
</dbReference>
<dbReference type="PANTHER" id="PTHR38011:SF11">
    <property type="entry name" value="2,5-DIAMINO-6-RIBOSYLAMINO-4(3H)-PYRIMIDINONE 5'-PHOSPHATE REDUCTASE"/>
    <property type="match status" value="1"/>
</dbReference>
<sequence length="181" mass="20544">MRKVIVSMDLSLDGVMEEPSWTRPYLNDEVTNFQFDLLFASDALLLGRVTYEGFAAAWPVMTDEEGFADRMNSMPKFVATTTLEEAQWNASLVRDNIVDEVTRLKQHPGHSLLIYGSGDLIHTLKQYNLIDEYHLLVHPVILGSGRRLFQDGAETRALKLIETRTTRSGVIILSYLPEKND</sequence>
<dbReference type="Gene3D" id="3.40.430.10">
    <property type="entry name" value="Dihydrofolate Reductase, subunit A"/>
    <property type="match status" value="1"/>
</dbReference>
<evidence type="ECO:0000313" key="3">
    <source>
        <dbReference type="Proteomes" id="UP001057877"/>
    </source>
</evidence>
<dbReference type="InterPro" id="IPR024072">
    <property type="entry name" value="DHFR-like_dom_sf"/>
</dbReference>
<feature type="domain" description="Bacterial bifunctional deaminase-reductase C-terminal" evidence="1">
    <location>
        <begin position="2"/>
        <end position="171"/>
    </location>
</feature>
<keyword evidence="3" id="KW-1185">Reference proteome</keyword>
<dbReference type="RefSeq" id="WP_258385573.1">
    <property type="nucleotide sequence ID" value="NZ_CP091430.1"/>
</dbReference>
<name>A0ABY5S6F0_9BACL</name>
<proteinExistence type="predicted"/>
<accession>A0ABY5S6F0</accession>
<dbReference type="Proteomes" id="UP001057877">
    <property type="component" value="Chromosome"/>
</dbReference>
<evidence type="ECO:0000259" key="1">
    <source>
        <dbReference type="Pfam" id="PF01872"/>
    </source>
</evidence>
<dbReference type="PANTHER" id="PTHR38011">
    <property type="entry name" value="DIHYDROFOLATE REDUCTASE FAMILY PROTEIN (AFU_ORTHOLOGUE AFUA_8G06820)"/>
    <property type="match status" value="1"/>
</dbReference>
<dbReference type="InterPro" id="IPR002734">
    <property type="entry name" value="RibDG_C"/>
</dbReference>
<dbReference type="EMBL" id="CP091430">
    <property type="protein sequence ID" value="UVI29484.1"/>
    <property type="molecule type" value="Genomic_DNA"/>
</dbReference>
<organism evidence="2 3">
    <name type="scientific">Paenibacillus spongiae</name>
    <dbReference type="NCBI Taxonomy" id="2909671"/>
    <lineage>
        <taxon>Bacteria</taxon>
        <taxon>Bacillati</taxon>
        <taxon>Bacillota</taxon>
        <taxon>Bacilli</taxon>
        <taxon>Bacillales</taxon>
        <taxon>Paenibacillaceae</taxon>
        <taxon>Paenibacillus</taxon>
    </lineage>
</organism>
<dbReference type="SUPFAM" id="SSF53597">
    <property type="entry name" value="Dihydrofolate reductase-like"/>
    <property type="match status" value="1"/>
</dbReference>